<organism evidence="5 6">
    <name type="scientific">Abyssibacter profundi</name>
    <dbReference type="NCBI Taxonomy" id="2182787"/>
    <lineage>
        <taxon>Bacteria</taxon>
        <taxon>Pseudomonadati</taxon>
        <taxon>Pseudomonadota</taxon>
        <taxon>Gammaproteobacteria</taxon>
        <taxon>Chromatiales</taxon>
        <taxon>Oceanococcaceae</taxon>
        <taxon>Abyssibacter</taxon>
    </lineage>
</organism>
<dbReference type="HAMAP" id="MF_01411">
    <property type="entry name" value="LPS_assembly_LptD"/>
    <property type="match status" value="1"/>
</dbReference>
<dbReference type="GO" id="GO:0015920">
    <property type="term" value="P:lipopolysaccharide transport"/>
    <property type="evidence" value="ECO:0007669"/>
    <property type="project" value="InterPro"/>
</dbReference>
<dbReference type="Pfam" id="PF04453">
    <property type="entry name" value="LptD"/>
    <property type="match status" value="1"/>
</dbReference>
<dbReference type="PANTHER" id="PTHR30189">
    <property type="entry name" value="LPS-ASSEMBLY PROTEIN"/>
    <property type="match status" value="1"/>
</dbReference>
<evidence type="ECO:0000313" key="5">
    <source>
        <dbReference type="EMBL" id="PWN57634.1"/>
    </source>
</evidence>
<keyword evidence="6" id="KW-1185">Reference proteome</keyword>
<dbReference type="InterPro" id="IPR007543">
    <property type="entry name" value="LptD_C"/>
</dbReference>
<evidence type="ECO:0000259" key="3">
    <source>
        <dbReference type="Pfam" id="PF04453"/>
    </source>
</evidence>
<feature type="domain" description="LptD C-terminal" evidence="3">
    <location>
        <begin position="416"/>
        <end position="776"/>
    </location>
</feature>
<dbReference type="PANTHER" id="PTHR30189:SF1">
    <property type="entry name" value="LPS-ASSEMBLY PROTEIN LPTD"/>
    <property type="match status" value="1"/>
</dbReference>
<comment type="function">
    <text evidence="2">Together with LptE, is involved in the assembly of lipopolysaccharide (LPS) at the surface of the outer membrane.</text>
</comment>
<dbReference type="GO" id="GO:0043165">
    <property type="term" value="P:Gram-negative-bacterium-type cell outer membrane assembly"/>
    <property type="evidence" value="ECO:0007669"/>
    <property type="project" value="UniProtKB-UniRule"/>
</dbReference>
<comment type="similarity">
    <text evidence="2">Belongs to the LptD family.</text>
</comment>
<comment type="caution">
    <text evidence="2">Lacks conserved residue(s) required for the propagation of feature annotation.</text>
</comment>
<evidence type="ECO:0000256" key="2">
    <source>
        <dbReference type="HAMAP-Rule" id="MF_01411"/>
    </source>
</evidence>
<keyword evidence="2" id="KW-0732">Signal</keyword>
<dbReference type="Proteomes" id="UP000251800">
    <property type="component" value="Unassembled WGS sequence"/>
</dbReference>
<feature type="domain" description="LPS-assembly protein LptD central" evidence="4">
    <location>
        <begin position="315"/>
        <end position="394"/>
    </location>
</feature>
<keyword evidence="1 2" id="KW-0998">Cell outer membrane</keyword>
<dbReference type="Pfam" id="PF19838">
    <property type="entry name" value="LptD_2"/>
    <property type="match status" value="1"/>
</dbReference>
<dbReference type="InterPro" id="IPR045659">
    <property type="entry name" value="LptD_2"/>
</dbReference>
<dbReference type="GO" id="GO:0009279">
    <property type="term" value="C:cell outer membrane"/>
    <property type="evidence" value="ECO:0007669"/>
    <property type="project" value="UniProtKB-SubCell"/>
</dbReference>
<protein>
    <recommendedName>
        <fullName evidence="2">LPS-assembly protein LptD</fullName>
    </recommendedName>
</protein>
<gene>
    <name evidence="2" type="primary">lptD</name>
    <name evidence="5" type="ORF">DEH80_00390</name>
</gene>
<dbReference type="EMBL" id="QEQK01000001">
    <property type="protein sequence ID" value="PWN57634.1"/>
    <property type="molecule type" value="Genomic_DNA"/>
</dbReference>
<evidence type="ECO:0000313" key="6">
    <source>
        <dbReference type="Proteomes" id="UP000251800"/>
    </source>
</evidence>
<name>A0A363UQA8_9GAMM</name>
<keyword evidence="2" id="KW-0472">Membrane</keyword>
<dbReference type="InterPro" id="IPR050218">
    <property type="entry name" value="LptD"/>
</dbReference>
<comment type="caution">
    <text evidence="5">The sequence shown here is derived from an EMBL/GenBank/DDBJ whole genome shotgun (WGS) entry which is preliminary data.</text>
</comment>
<evidence type="ECO:0000259" key="4">
    <source>
        <dbReference type="Pfam" id="PF19838"/>
    </source>
</evidence>
<dbReference type="GO" id="GO:1990351">
    <property type="term" value="C:transporter complex"/>
    <property type="evidence" value="ECO:0007669"/>
    <property type="project" value="TreeGrafter"/>
</dbReference>
<evidence type="ECO:0000256" key="1">
    <source>
        <dbReference type="ARBA" id="ARBA00023237"/>
    </source>
</evidence>
<reference evidence="5 6" key="1">
    <citation type="submission" date="2018-05" db="EMBL/GenBank/DDBJ databases">
        <title>Abyssibacter profundi OUC007T gen. nov., sp. nov, a marine bacterium isolated from seawater of the Mariana Trench.</title>
        <authorList>
            <person name="Zhou S."/>
        </authorList>
    </citation>
    <scope>NUCLEOTIDE SEQUENCE [LARGE SCALE GENOMIC DNA]</scope>
    <source>
        <strain evidence="5 6">OUC007</strain>
    </source>
</reference>
<dbReference type="AlphaFoldDB" id="A0A363UQA8"/>
<dbReference type="InterPro" id="IPR020889">
    <property type="entry name" value="LipoPS_assembly_LptD"/>
</dbReference>
<accession>A0A363UQA8</accession>
<proteinExistence type="inferred from homology"/>
<comment type="subunit">
    <text evidence="2">Component of the lipopolysaccharide transport and assembly complex. Interacts with LptE and LptA.</text>
</comment>
<sequence>MLQQRHGIVSTDPVQQNRIAQVIQQHESGLGIDGMHPRGCHAPVRQPTRYADKVLHRLLVRGRIHDDEPLPLRLRAKVAAEACIGRGHRDRPLSIGSNRLQPGPQCGQPPVLRVVTHSKHSVYCAARCPGTWPVSLAPSRLIAIGWLVLAGSANAAPEGCPIFADSAPELRAEPTVQLSADQLDARTDGTTRLEGNVTLRFQDKRIRAPAVEYDRSTGEARTEGGAEFANSEYAIGAEHASVDIDQSTARFEQAEFTVYERGARGQAERIDLDADLSVAMTGVEYTTCAQPAQGWTMKASEITLDPEAGLGTASHARLNFLGMPILYAPYFYFPIDDRRRTGFLMPDIGDSAETGFDVSTPFYWNIASWYDALITPRYMARRGAQLQTQGRYLLDHGRGELQYEYLPNDESAQLRRTLFGFEHQGVLSDRWEIAADFTEVSDRGYFEDLGTTLDLAAISHLKREGRIAYQAPAWFSTALTIEDYQTIDRTVARSDEPYRRLPRLQLHALSPNDWYQMRVGLETEYVNFERDNAIEGTRLDVKPFLRLRHDAVGWFVASQVDYRYTAYDLRNRNDGRPRSITRQLPSASLDAGLRFDRIASPGLVQTLEPRIYYLYTPYRDQDAIPLFETDDPDFSFVQLFSRNRFSGRDRIADANQITAAFTTRMLELGTGKTRFEAALGQIYRFQPSEVTLPDQPQTSGDENSDIVGTMRWLPMDWLRLAVGAQWDPARAQLNRANTSVKFRPIPGYRFDLGYRFRRDLLEQTDLVVQLPLNQTWSVVGRWNYALDDASTREAVIGAEYKACCWTGRIAWRRYIANTRGEFNTSLYLQLELTGLSRIGAGIREFLPE</sequence>
<comment type="subcellular location">
    <subcellularLocation>
        <location evidence="2">Cell outer membrane</location>
    </subcellularLocation>
</comment>